<reference evidence="2" key="1">
    <citation type="submission" date="2022-06" db="EMBL/GenBank/DDBJ databases">
        <title>Sequencing the genomes of 1000 actinobacteria strains.</title>
        <authorList>
            <person name="Klenk H.-P."/>
        </authorList>
    </citation>
    <scope>NUCLEOTIDE SEQUENCE</scope>
    <source>
        <strain evidence="2">DSM 46694</strain>
    </source>
</reference>
<organism evidence="2 3">
    <name type="scientific">Nonomuraea thailandensis</name>
    <dbReference type="NCBI Taxonomy" id="1188745"/>
    <lineage>
        <taxon>Bacteria</taxon>
        <taxon>Bacillati</taxon>
        <taxon>Actinomycetota</taxon>
        <taxon>Actinomycetes</taxon>
        <taxon>Streptosporangiales</taxon>
        <taxon>Streptosporangiaceae</taxon>
        <taxon>Nonomuraea</taxon>
    </lineage>
</organism>
<name>A0A9X2KA38_9ACTN</name>
<keyword evidence="1" id="KW-0812">Transmembrane</keyword>
<keyword evidence="3" id="KW-1185">Reference proteome</keyword>
<dbReference type="Proteomes" id="UP001139648">
    <property type="component" value="Unassembled WGS sequence"/>
</dbReference>
<evidence type="ECO:0000313" key="2">
    <source>
        <dbReference type="EMBL" id="MCP2365365.1"/>
    </source>
</evidence>
<dbReference type="RefSeq" id="WP_253758585.1">
    <property type="nucleotide sequence ID" value="NZ_BAABKA010000005.1"/>
</dbReference>
<accession>A0A9X2KA38</accession>
<gene>
    <name evidence="2" type="ORF">HD597_012385</name>
</gene>
<sequence length="333" mass="37778">MSSGNQGLRRTLVVYAFALACVSTLVVGIVLVTRDETLTAGSVLSAIGLNLIASVVFAAIFTLLSTRVQERSLEQALGEQLQDFSARFNSELARANESFLPTDVYPPLDPVEGYGDKFNVDMTRSLGRTDFYAFRGPSARYVAARLRESQRIPQQVKVAMLRPGDRRSIARRASDRRFWARSRGKTPETLEAEVYDELVMSVISLFDYRHICPVDLLYTEDTAVYRFEMFDDAVYVSWFHGPQSSGREMPESMRFSANSFHYKTLRLDLIRRFEISTNKVTFDASQDDEFLMSHLTELIGKQVIAEDLSRWRQRYNAYVGDFVGYLRGVGGQA</sequence>
<feature type="transmembrane region" description="Helical" evidence="1">
    <location>
        <begin position="12"/>
        <end position="31"/>
    </location>
</feature>
<dbReference type="AlphaFoldDB" id="A0A9X2KA38"/>
<comment type="caution">
    <text evidence="2">The sequence shown here is derived from an EMBL/GenBank/DDBJ whole genome shotgun (WGS) entry which is preliminary data.</text>
</comment>
<protein>
    <submittedName>
        <fullName evidence="2">Uncharacterized protein</fullName>
    </submittedName>
</protein>
<keyword evidence="1" id="KW-0472">Membrane</keyword>
<dbReference type="EMBL" id="JAMZEB010000002">
    <property type="protein sequence ID" value="MCP2365365.1"/>
    <property type="molecule type" value="Genomic_DNA"/>
</dbReference>
<evidence type="ECO:0000256" key="1">
    <source>
        <dbReference type="SAM" id="Phobius"/>
    </source>
</evidence>
<proteinExistence type="predicted"/>
<feature type="transmembrane region" description="Helical" evidence="1">
    <location>
        <begin position="43"/>
        <end position="64"/>
    </location>
</feature>
<keyword evidence="1" id="KW-1133">Transmembrane helix</keyword>
<evidence type="ECO:0000313" key="3">
    <source>
        <dbReference type="Proteomes" id="UP001139648"/>
    </source>
</evidence>